<sequence length="110" mass="12692">MNFYIGNSIDEINEQDVNVEFCDELIDFIYKMSGQVSFDMSKLYQIDPYDDVEVSKNDLFQIAEICKYILDTALLQNYEEPDEGRQMVQDLLEIIQKAMTSDLGLVSIGD</sequence>
<gene>
    <name evidence="1" type="ORF">FYJ39_03735</name>
</gene>
<dbReference type="RefSeq" id="WP_148446564.1">
    <property type="nucleotide sequence ID" value="NZ_VUMD01000002.1"/>
</dbReference>
<name>A0A7X2NJZ1_9CLOT</name>
<dbReference type="Proteomes" id="UP000429958">
    <property type="component" value="Unassembled WGS sequence"/>
</dbReference>
<dbReference type="AlphaFoldDB" id="A0A7X2NJZ1"/>
<evidence type="ECO:0000313" key="1">
    <source>
        <dbReference type="EMBL" id="MSS35713.1"/>
    </source>
</evidence>
<protein>
    <submittedName>
        <fullName evidence="1">Uncharacterized protein</fullName>
    </submittedName>
</protein>
<dbReference type="EMBL" id="VUMD01000002">
    <property type="protein sequence ID" value="MSS35713.1"/>
    <property type="molecule type" value="Genomic_DNA"/>
</dbReference>
<accession>A0A7X2NJZ1</accession>
<evidence type="ECO:0000313" key="2">
    <source>
        <dbReference type="Proteomes" id="UP000429958"/>
    </source>
</evidence>
<proteinExistence type="predicted"/>
<keyword evidence="2" id="KW-1185">Reference proteome</keyword>
<organism evidence="1 2">
    <name type="scientific">Clostridium porci</name>
    <dbReference type="NCBI Taxonomy" id="2605778"/>
    <lineage>
        <taxon>Bacteria</taxon>
        <taxon>Bacillati</taxon>
        <taxon>Bacillota</taxon>
        <taxon>Clostridia</taxon>
        <taxon>Eubacteriales</taxon>
        <taxon>Clostridiaceae</taxon>
        <taxon>Clostridium</taxon>
    </lineage>
</organism>
<reference evidence="1 2" key="1">
    <citation type="submission" date="2019-08" db="EMBL/GenBank/DDBJ databases">
        <title>In-depth cultivation of the pig gut microbiome towards novel bacterial diversity and tailored functional studies.</title>
        <authorList>
            <person name="Wylensek D."/>
            <person name="Hitch T.C.A."/>
            <person name="Clavel T."/>
        </authorList>
    </citation>
    <scope>NUCLEOTIDE SEQUENCE [LARGE SCALE GENOMIC DNA]</scope>
    <source>
        <strain evidence="1 2">WCA-389-WT-23D1</strain>
    </source>
</reference>
<comment type="caution">
    <text evidence="1">The sequence shown here is derived from an EMBL/GenBank/DDBJ whole genome shotgun (WGS) entry which is preliminary data.</text>
</comment>